<keyword evidence="4" id="KW-1185">Reference proteome</keyword>
<dbReference type="GO" id="GO:0008757">
    <property type="term" value="F:S-adenosylmethionine-dependent methyltransferase activity"/>
    <property type="evidence" value="ECO:0007669"/>
    <property type="project" value="InterPro"/>
</dbReference>
<dbReference type="PANTHER" id="PTHR43591">
    <property type="entry name" value="METHYLTRANSFERASE"/>
    <property type="match status" value="1"/>
</dbReference>
<dbReference type="Proteomes" id="UP000019442">
    <property type="component" value="Chromosome"/>
</dbReference>
<dbReference type="PANTHER" id="PTHR43591:SF24">
    <property type="entry name" value="2-METHOXY-6-POLYPRENYL-1,4-BENZOQUINOL METHYLASE, MITOCHONDRIAL"/>
    <property type="match status" value="1"/>
</dbReference>
<reference evidence="4" key="2">
    <citation type="submission" date="2014-02" db="EMBL/GenBank/DDBJ databases">
        <title>Draft Genome Sequence of extremely halophilic bacteria Halorhodospira halochloris.</title>
        <authorList>
            <person name="Singh K.S."/>
        </authorList>
    </citation>
    <scope>NUCLEOTIDE SEQUENCE [LARGE SCALE GENOMIC DNA]</scope>
    <source>
        <strain evidence="4">A</strain>
    </source>
</reference>
<keyword evidence="3" id="KW-0489">Methyltransferase</keyword>
<dbReference type="GO" id="GO:0032259">
    <property type="term" value="P:methylation"/>
    <property type="evidence" value="ECO:0007669"/>
    <property type="project" value="UniProtKB-KW"/>
</dbReference>
<dbReference type="Pfam" id="PF08241">
    <property type="entry name" value="Methyltransf_11"/>
    <property type="match status" value="1"/>
</dbReference>
<dbReference type="Gene3D" id="3.40.50.150">
    <property type="entry name" value="Vaccinia Virus protein VP39"/>
    <property type="match status" value="1"/>
</dbReference>
<dbReference type="InterPro" id="IPR013216">
    <property type="entry name" value="Methyltransf_11"/>
</dbReference>
<organism evidence="3 4">
    <name type="scientific">Ectothiorhodospira haloalkaliphila</name>
    <dbReference type="NCBI Taxonomy" id="421628"/>
    <lineage>
        <taxon>Bacteria</taxon>
        <taxon>Pseudomonadati</taxon>
        <taxon>Pseudomonadota</taxon>
        <taxon>Gammaproteobacteria</taxon>
        <taxon>Chromatiales</taxon>
        <taxon>Ectothiorhodospiraceae</taxon>
        <taxon>Ectothiorhodospira</taxon>
    </lineage>
</organism>
<dbReference type="EMBL" id="CP007268">
    <property type="protein sequence ID" value="AHK80020.1"/>
    <property type="molecule type" value="Genomic_DNA"/>
</dbReference>
<name>W8L857_9GAMM</name>
<feature type="compositionally biased region" description="Low complexity" evidence="1">
    <location>
        <begin position="198"/>
        <end position="216"/>
    </location>
</feature>
<protein>
    <submittedName>
        <fullName evidence="3">Phosphatidylethanolamine N-methyltransferase</fullName>
    </submittedName>
</protein>
<evidence type="ECO:0000313" key="4">
    <source>
        <dbReference type="Proteomes" id="UP000019442"/>
    </source>
</evidence>
<evidence type="ECO:0000256" key="1">
    <source>
        <dbReference type="SAM" id="MobiDB-lite"/>
    </source>
</evidence>
<sequence>MHMRIPYTIWAPIYDRVVEKPTLNVRRRSLERLGNVEGQTILIVGLGTGLDLPHLPQGADYHGLDLTPAMLKKAEERAANLNLSINMRQGNAMDLPYEDESFDVVILHTILAVVSKPHLALAEASRVLKPGGRILIMDKFLKPGESAPFRRLLGLVSGPVASRTDVVFESLMKKRKELKVLEDSPAMMRGWFRHITLEKPATGETTPETAPEPAATQDNPAA</sequence>
<dbReference type="CDD" id="cd02440">
    <property type="entry name" value="AdoMet_MTases"/>
    <property type="match status" value="1"/>
</dbReference>
<accession>W8L857</accession>
<gene>
    <name evidence="3" type="ORF">M911_13630</name>
</gene>
<evidence type="ECO:0000259" key="2">
    <source>
        <dbReference type="Pfam" id="PF08241"/>
    </source>
</evidence>
<feature type="region of interest" description="Disordered" evidence="1">
    <location>
        <begin position="198"/>
        <end position="222"/>
    </location>
</feature>
<reference evidence="3 4" key="1">
    <citation type="journal article" date="2014" name="J Genomics">
        <title>Draft Genome Sequence of the Extremely Halophilic Phototrophic Purple Sulfur Bacterium Halorhodospira halochloris.</title>
        <authorList>
            <person name="Singh K.S."/>
            <person name="Kirksey J."/>
            <person name="Hoff W.D."/>
            <person name="Deole R."/>
        </authorList>
    </citation>
    <scope>NUCLEOTIDE SEQUENCE [LARGE SCALE GENOMIC DNA]</scope>
    <source>
        <strain evidence="3 4">A</strain>
    </source>
</reference>
<dbReference type="InterPro" id="IPR029063">
    <property type="entry name" value="SAM-dependent_MTases_sf"/>
</dbReference>
<dbReference type="KEGG" id="hhc:M911_13630"/>
<evidence type="ECO:0000313" key="3">
    <source>
        <dbReference type="EMBL" id="AHK80020.1"/>
    </source>
</evidence>
<feature type="domain" description="Methyltransferase type 11" evidence="2">
    <location>
        <begin position="44"/>
        <end position="136"/>
    </location>
</feature>
<keyword evidence="3" id="KW-0808">Transferase</keyword>
<proteinExistence type="predicted"/>
<dbReference type="AlphaFoldDB" id="W8L857"/>
<dbReference type="HOGENOM" id="CLU_037990_7_0_6"/>
<dbReference type="SUPFAM" id="SSF53335">
    <property type="entry name" value="S-adenosyl-L-methionine-dependent methyltransferases"/>
    <property type="match status" value="1"/>
</dbReference>